<proteinExistence type="predicted"/>
<evidence type="ECO:0000313" key="2">
    <source>
        <dbReference type="Proteomes" id="UP001055453"/>
    </source>
</evidence>
<sequence length="143" mass="16751">MSNSKHSDIEIEILLLGKWRFDTFSEKITIEFKDDMTYEQTRIQMLLFSKPKELLTGNKFTGVWYVRQNKLHLNVRSMPKSFFNFRIPLAFKISLADIVATLNSIFTPENYEVIEINDSKFIIKAQEESIIGTKLKRSMGTYV</sequence>
<name>A0ABM7Z9V1_NOSCO</name>
<gene>
    <name evidence="1" type="ORF">ANSO36C_58080</name>
</gene>
<accession>A0ABM7Z9V1</accession>
<dbReference type="Proteomes" id="UP001055453">
    <property type="component" value="Chromosome"/>
</dbReference>
<protein>
    <submittedName>
        <fullName evidence="1">Uncharacterized protein</fullName>
    </submittedName>
</protein>
<dbReference type="EMBL" id="AP025732">
    <property type="protein sequence ID" value="BDI20006.1"/>
    <property type="molecule type" value="Genomic_DNA"/>
</dbReference>
<reference evidence="1" key="1">
    <citation type="submission" date="2022-04" db="EMBL/GenBank/DDBJ databases">
        <title>Complete genome sequence of a cyanobacterium, Nostoc sp. SO-36, isolated in Antarctica.</title>
        <authorList>
            <person name="Kanesaki Y."/>
            <person name="Effendi D."/>
            <person name="Sakamoto T."/>
            <person name="Ohtani S."/>
            <person name="Awai K."/>
        </authorList>
    </citation>
    <scope>NUCLEOTIDE SEQUENCE</scope>
    <source>
        <strain evidence="1">SO-36</strain>
    </source>
</reference>
<dbReference type="RefSeq" id="WP_251957509.1">
    <property type="nucleotide sequence ID" value="NZ_AP025732.1"/>
</dbReference>
<evidence type="ECO:0000313" key="1">
    <source>
        <dbReference type="EMBL" id="BDI20006.1"/>
    </source>
</evidence>
<organism evidence="1 2">
    <name type="scientific">Nostoc cf. commune SO-36</name>
    <dbReference type="NCBI Taxonomy" id="449208"/>
    <lineage>
        <taxon>Bacteria</taxon>
        <taxon>Bacillati</taxon>
        <taxon>Cyanobacteriota</taxon>
        <taxon>Cyanophyceae</taxon>
        <taxon>Nostocales</taxon>
        <taxon>Nostocaceae</taxon>
        <taxon>Nostoc</taxon>
    </lineage>
</organism>
<keyword evidence="2" id="KW-1185">Reference proteome</keyword>